<dbReference type="AlphaFoldDB" id="A0A7S0HBC6"/>
<protein>
    <submittedName>
        <fullName evidence="2">Uncharacterized protein</fullName>
    </submittedName>
</protein>
<dbReference type="EMBL" id="HBEO01001692">
    <property type="protein sequence ID" value="CAD8467168.1"/>
    <property type="molecule type" value="Transcribed_RNA"/>
</dbReference>
<evidence type="ECO:0000313" key="2">
    <source>
        <dbReference type="EMBL" id="CAD8467168.1"/>
    </source>
</evidence>
<feature type="compositionally biased region" description="Low complexity" evidence="1">
    <location>
        <begin position="177"/>
        <end position="192"/>
    </location>
</feature>
<dbReference type="PANTHER" id="PTHR41747">
    <property type="entry name" value="CHROMOSOME UNDETERMINED SCAFFOLD_128, WHOLE GENOME SHOTGUN SEQUENCE"/>
    <property type="match status" value="1"/>
</dbReference>
<accession>A0A7S0HBC6</accession>
<feature type="region of interest" description="Disordered" evidence="1">
    <location>
        <begin position="309"/>
        <end position="342"/>
    </location>
</feature>
<organism evidence="2">
    <name type="scientific">Hanusia phi</name>
    <dbReference type="NCBI Taxonomy" id="3032"/>
    <lineage>
        <taxon>Eukaryota</taxon>
        <taxon>Cryptophyceae</taxon>
        <taxon>Pyrenomonadales</taxon>
        <taxon>Geminigeraceae</taxon>
        <taxon>Hanusia</taxon>
    </lineage>
</organism>
<proteinExistence type="predicted"/>
<sequence>MSKEVLMSRRPNAMDTIDAARISHGDVYKSGGYQPPPISNYKGVMLCDRPTTKGGAGRTAQSDGGPFACAVGPGSKYEALGLNPSREQRAAKLAADNKVRPREGNDFLSKHKKWLSKIGKARQQKMEDEVMAVQSAIEKTKKFKEYAAKLRANIREAKDQHATGYLSQEALEEHTRSSMSGASSKRSSQQGKPQKHKDAKKPVWALTEEGLEGREEEELDELLKFTKDLDYDKFIEDYEVKNALAAVKNRIAELAQGKDRIRKAEENGLNEEESAVDLNDSGSEWKEAFVKGWNEAENGDRLNTARSDRTNVSRVSQATARSHRSAADDDAQSVAASDVSDRDVSMQVAEQILNTSRSLRKVHSARSIRGILDKKAKKIQTLETVGEDVDIGQGVNPPVSKVYDPEDQGVAAGGGSKKRTVDASNLPYLHRNPAV</sequence>
<evidence type="ECO:0000256" key="1">
    <source>
        <dbReference type="SAM" id="MobiDB-lite"/>
    </source>
</evidence>
<feature type="region of interest" description="Disordered" evidence="1">
    <location>
        <begin position="390"/>
        <end position="435"/>
    </location>
</feature>
<name>A0A7S0HBC6_9CRYP</name>
<reference evidence="2" key="1">
    <citation type="submission" date="2021-01" db="EMBL/GenBank/DDBJ databases">
        <authorList>
            <person name="Corre E."/>
            <person name="Pelletier E."/>
            <person name="Niang G."/>
            <person name="Scheremetjew M."/>
            <person name="Finn R."/>
            <person name="Kale V."/>
            <person name="Holt S."/>
            <person name="Cochrane G."/>
            <person name="Meng A."/>
            <person name="Brown T."/>
            <person name="Cohen L."/>
        </authorList>
    </citation>
    <scope>NUCLEOTIDE SEQUENCE</scope>
    <source>
        <strain evidence="2">CCMP325</strain>
    </source>
</reference>
<dbReference type="PANTHER" id="PTHR41747:SF1">
    <property type="entry name" value="CHROMOSOME UNDETERMINED SCAFFOLD_128, WHOLE GENOME SHOTGUN SEQUENCE"/>
    <property type="match status" value="1"/>
</dbReference>
<feature type="region of interest" description="Disordered" evidence="1">
    <location>
        <begin position="171"/>
        <end position="217"/>
    </location>
</feature>
<gene>
    <name evidence="2" type="ORF">HPHI1048_LOCUS1213</name>
</gene>